<proteinExistence type="predicted"/>
<keyword evidence="2" id="KW-1185">Reference proteome</keyword>
<reference evidence="1 2" key="1">
    <citation type="journal article" date="2019" name="Sci. Rep.">
        <title>Orb-weaving spider Araneus ventricosus genome elucidates the spidroin gene catalogue.</title>
        <authorList>
            <person name="Kono N."/>
            <person name="Nakamura H."/>
            <person name="Ohtoshi R."/>
            <person name="Moran D.A.P."/>
            <person name="Shinohara A."/>
            <person name="Yoshida Y."/>
            <person name="Fujiwara M."/>
            <person name="Mori M."/>
            <person name="Tomita M."/>
            <person name="Arakawa K."/>
        </authorList>
    </citation>
    <scope>NUCLEOTIDE SEQUENCE [LARGE SCALE GENOMIC DNA]</scope>
</reference>
<dbReference type="Proteomes" id="UP000499080">
    <property type="component" value="Unassembled WGS sequence"/>
</dbReference>
<accession>A0A4Y2PHA0</accession>
<organism evidence="1 2">
    <name type="scientific">Araneus ventricosus</name>
    <name type="common">Orbweaver spider</name>
    <name type="synonym">Epeira ventricosa</name>
    <dbReference type="NCBI Taxonomy" id="182803"/>
    <lineage>
        <taxon>Eukaryota</taxon>
        <taxon>Metazoa</taxon>
        <taxon>Ecdysozoa</taxon>
        <taxon>Arthropoda</taxon>
        <taxon>Chelicerata</taxon>
        <taxon>Arachnida</taxon>
        <taxon>Araneae</taxon>
        <taxon>Araneomorphae</taxon>
        <taxon>Entelegynae</taxon>
        <taxon>Araneoidea</taxon>
        <taxon>Araneidae</taxon>
        <taxon>Araneus</taxon>
    </lineage>
</organism>
<sequence length="130" mass="14374">MYFSIDETLRKIVVGQCLRCGKSFYCCCRSNVMREENGIREVSPVTGFTSFKYSLNGLTKKKEILLLLPLSGGLGPPFCSVGAVLASISTEESSYHTWGYAEEAKSHLQEVIKEIAIQVQETPSCLIKKG</sequence>
<comment type="caution">
    <text evidence="1">The sequence shown here is derived from an EMBL/GenBank/DDBJ whole genome shotgun (WGS) entry which is preliminary data.</text>
</comment>
<name>A0A4Y2PHA0_ARAVE</name>
<protein>
    <submittedName>
        <fullName evidence="1">Uncharacterized protein</fullName>
    </submittedName>
</protein>
<evidence type="ECO:0000313" key="1">
    <source>
        <dbReference type="EMBL" id="GBN49406.1"/>
    </source>
</evidence>
<dbReference type="EMBL" id="BGPR01011066">
    <property type="protein sequence ID" value="GBN49406.1"/>
    <property type="molecule type" value="Genomic_DNA"/>
</dbReference>
<evidence type="ECO:0000313" key="2">
    <source>
        <dbReference type="Proteomes" id="UP000499080"/>
    </source>
</evidence>
<dbReference type="AlphaFoldDB" id="A0A4Y2PHA0"/>
<gene>
    <name evidence="1" type="ORF">AVEN_193877_1</name>
</gene>